<dbReference type="WBParaSite" id="nRc.2.0.1.t47659-RA">
    <property type="protein sequence ID" value="nRc.2.0.1.t47659-RA"/>
    <property type="gene ID" value="nRc.2.0.1.g47659"/>
</dbReference>
<sequence>MAWLTAHIAGLTAQQMAPALRNPMPPTQQSAHIQNAGDHPSGAHSQMCSYHGCCTHNDASCQAQRPNSTGLSNAAATNTNCCYFCPTRANPTDGCNRPCPHCHQIRMHRAKACPNRNPTVP</sequence>
<feature type="region of interest" description="Disordered" evidence="1">
    <location>
        <begin position="19"/>
        <end position="40"/>
    </location>
</feature>
<proteinExistence type="predicted"/>
<reference evidence="3" key="1">
    <citation type="submission" date="2022-11" db="UniProtKB">
        <authorList>
            <consortium name="WormBaseParasite"/>
        </authorList>
    </citation>
    <scope>IDENTIFICATION</scope>
</reference>
<dbReference type="AlphaFoldDB" id="A0A915L9D2"/>
<evidence type="ECO:0000313" key="3">
    <source>
        <dbReference type="WBParaSite" id="nRc.2.0.1.t47659-RA"/>
    </source>
</evidence>
<accession>A0A915L9D2</accession>
<name>A0A915L9D2_ROMCU</name>
<evidence type="ECO:0000256" key="1">
    <source>
        <dbReference type="SAM" id="MobiDB-lite"/>
    </source>
</evidence>
<protein>
    <submittedName>
        <fullName evidence="3">Uncharacterized protein</fullName>
    </submittedName>
</protein>
<dbReference type="Proteomes" id="UP000887565">
    <property type="component" value="Unplaced"/>
</dbReference>
<evidence type="ECO:0000313" key="2">
    <source>
        <dbReference type="Proteomes" id="UP000887565"/>
    </source>
</evidence>
<keyword evidence="2" id="KW-1185">Reference proteome</keyword>
<organism evidence="2 3">
    <name type="scientific">Romanomermis culicivorax</name>
    <name type="common">Nematode worm</name>
    <dbReference type="NCBI Taxonomy" id="13658"/>
    <lineage>
        <taxon>Eukaryota</taxon>
        <taxon>Metazoa</taxon>
        <taxon>Ecdysozoa</taxon>
        <taxon>Nematoda</taxon>
        <taxon>Enoplea</taxon>
        <taxon>Dorylaimia</taxon>
        <taxon>Mermithida</taxon>
        <taxon>Mermithoidea</taxon>
        <taxon>Mermithidae</taxon>
        <taxon>Romanomermis</taxon>
    </lineage>
</organism>